<dbReference type="PANTHER" id="PTHR45653">
    <property type="entry name" value="DEDICATOR OF CYTOKINESIS"/>
    <property type="match status" value="1"/>
</dbReference>
<dbReference type="InterPro" id="IPR046773">
    <property type="entry name" value="DOCKER_Lobe_C"/>
</dbReference>
<feature type="domain" description="DOCKER" evidence="5">
    <location>
        <begin position="1354"/>
        <end position="1759"/>
    </location>
</feature>
<dbReference type="CDD" id="cd11684">
    <property type="entry name" value="DHR2_DOCK"/>
    <property type="match status" value="1"/>
</dbReference>
<dbReference type="Pfam" id="PF20421">
    <property type="entry name" value="DHR-2_Lobe_C"/>
    <property type="match status" value="1"/>
</dbReference>
<dbReference type="GO" id="GO:0007264">
    <property type="term" value="P:small GTPase-mediated signal transduction"/>
    <property type="evidence" value="ECO:0007669"/>
    <property type="project" value="InterPro"/>
</dbReference>
<accession>A0A5E8AZ66</accession>
<dbReference type="Proteomes" id="UP000398389">
    <property type="component" value="Unassembled WGS sequence"/>
</dbReference>
<keyword evidence="1" id="KW-0597">Phosphoprotein</keyword>
<dbReference type="GO" id="GO:0005886">
    <property type="term" value="C:plasma membrane"/>
    <property type="evidence" value="ECO:0007669"/>
    <property type="project" value="TreeGrafter"/>
</dbReference>
<keyword evidence="7" id="KW-1185">Reference proteome</keyword>
<proteinExistence type="inferred from homology"/>
<reference evidence="6 7" key="1">
    <citation type="submission" date="2019-09" db="EMBL/GenBank/DDBJ databases">
        <authorList>
            <person name="Brejova B."/>
        </authorList>
    </citation>
    <scope>NUCLEOTIDE SEQUENCE [LARGE SCALE GENOMIC DNA]</scope>
</reference>
<dbReference type="OrthoDB" id="18896at2759"/>
<dbReference type="GO" id="GO:0005085">
    <property type="term" value="F:guanyl-nucleotide exchange factor activity"/>
    <property type="evidence" value="ECO:0007669"/>
    <property type="project" value="UniProtKB-KW"/>
</dbReference>
<evidence type="ECO:0000313" key="6">
    <source>
        <dbReference type="EMBL" id="VVT44058.1"/>
    </source>
</evidence>
<evidence type="ECO:0000256" key="4">
    <source>
        <dbReference type="SAM" id="MobiDB-lite"/>
    </source>
</evidence>
<evidence type="ECO:0000259" key="5">
    <source>
        <dbReference type="PROSITE" id="PS51651"/>
    </source>
</evidence>
<dbReference type="RefSeq" id="XP_031850896.1">
    <property type="nucleotide sequence ID" value="XM_031995005.1"/>
</dbReference>
<dbReference type="InterPro" id="IPR057500">
    <property type="entry name" value="C2_DCK1_4th"/>
</dbReference>
<dbReference type="Gene3D" id="1.25.40.410">
    <property type="match status" value="1"/>
</dbReference>
<dbReference type="Pfam" id="PF25338">
    <property type="entry name" value="C2_DCK_4th"/>
    <property type="match status" value="1"/>
</dbReference>
<comment type="similarity">
    <text evidence="3">Belongs to the DOCK family.</text>
</comment>
<dbReference type="InterPro" id="IPR043162">
    <property type="entry name" value="DOCK_C_lobe_C"/>
</dbReference>
<dbReference type="Gene3D" id="1.20.58.740">
    <property type="match status" value="1"/>
</dbReference>
<dbReference type="PANTHER" id="PTHR45653:SF10">
    <property type="entry name" value="MYOBLAST CITY, ISOFORM B"/>
    <property type="match status" value="1"/>
</dbReference>
<evidence type="ECO:0000256" key="3">
    <source>
        <dbReference type="PROSITE-ProRule" id="PRU00984"/>
    </source>
</evidence>
<keyword evidence="2" id="KW-0344">Guanine-nucleotide releasing factor</keyword>
<dbReference type="Gene3D" id="1.20.1270.350">
    <property type="entry name" value="Dedicator of cytokinesis N-terminal subdomain"/>
    <property type="match status" value="1"/>
</dbReference>
<dbReference type="GeneID" id="43579105"/>
<dbReference type="GO" id="GO:0031267">
    <property type="term" value="F:small GTPase binding"/>
    <property type="evidence" value="ECO:0007669"/>
    <property type="project" value="TreeGrafter"/>
</dbReference>
<protein>
    <recommendedName>
        <fullName evidence="5">DOCKER domain-containing protein</fullName>
    </recommendedName>
</protein>
<feature type="region of interest" description="Disordered" evidence="4">
    <location>
        <begin position="1853"/>
        <end position="1889"/>
    </location>
</feature>
<evidence type="ECO:0000256" key="1">
    <source>
        <dbReference type="ARBA" id="ARBA00022553"/>
    </source>
</evidence>
<evidence type="ECO:0000313" key="7">
    <source>
        <dbReference type="Proteomes" id="UP000398389"/>
    </source>
</evidence>
<dbReference type="InterPro" id="IPR026791">
    <property type="entry name" value="DOCK"/>
</dbReference>
<dbReference type="Pfam" id="PF23554">
    <property type="entry name" value="TPR_DOCK"/>
    <property type="match status" value="1"/>
</dbReference>
<dbReference type="PROSITE" id="PS51651">
    <property type="entry name" value="DOCKER"/>
    <property type="match status" value="1"/>
</dbReference>
<dbReference type="InterPro" id="IPR027357">
    <property type="entry name" value="DOCKER_dom"/>
</dbReference>
<evidence type="ECO:0000256" key="2">
    <source>
        <dbReference type="ARBA" id="ARBA00022658"/>
    </source>
</evidence>
<organism evidence="6 7">
    <name type="scientific">Magnusiomyces paraingens</name>
    <dbReference type="NCBI Taxonomy" id="2606893"/>
    <lineage>
        <taxon>Eukaryota</taxon>
        <taxon>Fungi</taxon>
        <taxon>Dikarya</taxon>
        <taxon>Ascomycota</taxon>
        <taxon>Saccharomycotina</taxon>
        <taxon>Dipodascomycetes</taxon>
        <taxon>Dipodascales</taxon>
        <taxon>Dipodascaceae</taxon>
        <taxon>Magnusiomyces</taxon>
    </lineage>
</organism>
<sequence length="1889" mass="212468">MSSSAFLVEQPAAPSPPVASIDPSAVASGKSLPEWSALSRIGRGVVIAKHAASPTRKNDLSLNLGDEVYVFETHISKKWYRGYVVSPPSAHSAFNQPLPRGTKINNAALKELEPNVRIGIFPAPLVHIHEYFDLSASDAKSSLADLAKERFSTLGGSNLGTSDYDLEAFISGGAAISQLSLKSKPPPIPSIRLGNEAPTIPGEPLVDDIVSIINEWYNTYVYHHYLFGNYELVNTINGIIQELYMIRRKLIYGLLTSNERILARKKVVWQISRVVNILNRGHVVRDAKTGDIMAGKEGPVKLAQQQILIALAPNYPDHSLIGDSYPEAKNPKHIMVDFKSCVGQGYGHGLTVYFQLRTKSARLTEPFSIKVKPHMLVSDLSAVLFRDLPLYITRGDVILNAELYEDVSLRSKTPTPLAIVIGKPSFTSSNKPHKKHGRRGVASGAADVSRLFRLEDKGETPFTIRMYASYFANEEPNKENRGWGELFERIVRGRPRGVAVTPRAEQVVCTVKEFEAPTVKNIEHLQNKNSHDAIGMARSLHVTSLNGERNDVYLTLGTISLTHIDATIPDYLLVSMTSSSGKALFSNSSNSSSYHTWDSLATYNNEVVGEMIKITDFEKSEIITFDLYVGGEYIAQTSFPLWHGTKVWSGHKTISFVRDGDNTVATLKISVDFVGNVYNTDVAIEKILHWRMVYDSHGADELILALKKFKTIDSKEFVKRFHGILDSLLELLTTFLKSDQSELLLSIFHAIIYTLEKITNKNKDYIYLINDYLSNHLNFTGLVDLIILSEQALQIDTSSGRDHDIIIKMFKISEYLSQIVATSATIASGRGREAQQMIISTTRKNLKRFTETIKQVLVRQDPQFLELQMIIVQNIFYWYSNLRTFVPPDDELQMIIELTDSIRSDNDKINTQRLLLIKKISSSWHYQQSKYRPHITAYTIKWTLPFWLDNREFTQERKDQIRLLSGIFATQFHTLWPVRLKEIDVCKRYGQLLPVGAKIYNELLNQFEGSTDNRSRKVFSPLFPDSYPFESRPIDSLVHNSVFDETLIELGIVLTLIVNISYNNGQQIIDNSLSTTQYSDLAFNIIHACNAMLHSVSFPKLWISLFAVHHETVLGCLGYLSVLMKSHFIPLPEHAEEFNSGLWFSFLSCLLQLAGSEAIAVEHLPVQKRKAVWRISGDIRGRAAELLNSMWDAIGWRSTHEDATRFDLSVFGGFQVQMFGGETSLVRDVLNLCLVRHTGAQKVAIHILHSMIVSEWTLNEDLTVIQREIISSLDDIFQSRGFLPEEQEKSSFSSLLRASFYSIDREDVAYPYINSLLDDVEEFLDLLLDLYNVPPGDAYNDDRIFHALNVLNFLKVVERVEIFSRYVNDIAEWNRSRMNYTQAGLALKLLATAYEWSYDQQLPAAEYPNFPAQSGFERKEEIYEDIIQCFSQGKAFENAIEATKELAYAYENVSYDFKKLANTTRILAKLYDNIDTVERLAPQYFRVAYIGSGFPRSLRNRMFIFEGNAWEKLGSIHERLHKTYPGATIVSNESQAKTEGQYLFVSTVEPDPEAKMELKYSKVKPTPGAKEYKYRLNLKRFSYSRPLPGNTSPLDLWIEKTTYETYQSFPTIVKRSEVKNVTIVKLSPLENALDMLQAKTSDLTDLETTLNSNKKGDQSSSVSRLDLVLSGAVDSPVNGGIQLYRAFLEDEGLRADPKSAGLVASLESAFLKYASAIQRCLVIHGRVVPPTLKPLHLSLVELFHRNFAPELTTLNEGISYLDQFRSGSLTRRVSLSAGLNLNKTNSMLSSGNRNGMIDPYGSHDNSNTVANGMRGLGIGVTEADLDDDESKANLDNLLGNAIAASDILIKGSDSRGGDNASLSSDGSKRSTMLMKHITRQDPSNRQIFN</sequence>
<gene>
    <name evidence="6" type="ORF">SAPINGB_P000281</name>
</gene>
<name>A0A5E8AZ66_9ASCO</name>
<dbReference type="GO" id="GO:0005737">
    <property type="term" value="C:cytoplasm"/>
    <property type="evidence" value="ECO:0007669"/>
    <property type="project" value="TreeGrafter"/>
</dbReference>
<dbReference type="InterPro" id="IPR056372">
    <property type="entry name" value="TPR_DOCK"/>
</dbReference>
<dbReference type="InterPro" id="IPR042455">
    <property type="entry name" value="DOCK_N_sub1"/>
</dbReference>
<feature type="compositionally biased region" description="Polar residues" evidence="4">
    <location>
        <begin position="1880"/>
        <end position="1889"/>
    </location>
</feature>
<dbReference type="InterPro" id="IPR043161">
    <property type="entry name" value="DOCK_C_lobe_A"/>
</dbReference>
<dbReference type="EMBL" id="CABVLU010000001">
    <property type="protein sequence ID" value="VVT44058.1"/>
    <property type="molecule type" value="Genomic_DNA"/>
</dbReference>
<dbReference type="InterPro" id="IPR046769">
    <property type="entry name" value="DOCKER_Lobe_A"/>
</dbReference>
<dbReference type="Pfam" id="PF06920">
    <property type="entry name" value="DHR-2_Lobe_A"/>
    <property type="match status" value="1"/>
</dbReference>
<dbReference type="InterPro" id="IPR032376">
    <property type="entry name" value="DOCK_N"/>
</dbReference>
<dbReference type="Pfam" id="PF16172">
    <property type="entry name" value="DOCK_N"/>
    <property type="match status" value="1"/>
</dbReference>